<accession>A0A246HQC4</accession>
<evidence type="ECO:0000313" key="2">
    <source>
        <dbReference type="Proteomes" id="UP000198157"/>
    </source>
</evidence>
<sequence length="103" mass="11532">MDYQLVIKFWRKSLDDEAFLATLEAELTAALGKAATLDGYDVSAKEINLFMFTADPRPTFRKTKDVLEAMGVLHSVSAAYRLVGGAQFTSVWPLRMARKFTLP</sequence>
<comment type="caution">
    <text evidence="1">The sequence shown here is derived from an EMBL/GenBank/DDBJ whole genome shotgun (WGS) entry which is preliminary data.</text>
</comment>
<dbReference type="AlphaFoldDB" id="A0A246HQC4"/>
<organism evidence="1 2">
    <name type="scientific">Stenotrophomonas maltophilia</name>
    <name type="common">Pseudomonas maltophilia</name>
    <name type="synonym">Xanthomonas maltophilia</name>
    <dbReference type="NCBI Taxonomy" id="40324"/>
    <lineage>
        <taxon>Bacteria</taxon>
        <taxon>Pseudomonadati</taxon>
        <taxon>Pseudomonadota</taxon>
        <taxon>Gammaproteobacteria</taxon>
        <taxon>Lysobacterales</taxon>
        <taxon>Lysobacteraceae</taxon>
        <taxon>Stenotrophomonas</taxon>
        <taxon>Stenotrophomonas maltophilia group</taxon>
    </lineage>
</organism>
<dbReference type="EMBL" id="NIVS01000014">
    <property type="protein sequence ID" value="OWQ54995.1"/>
    <property type="molecule type" value="Genomic_DNA"/>
</dbReference>
<reference evidence="1 2" key="1">
    <citation type="submission" date="2017-06" db="EMBL/GenBank/DDBJ databases">
        <authorList>
            <person name="Kim H.J."/>
            <person name="Triplett B.A."/>
        </authorList>
    </citation>
    <scope>NUCLEOTIDE SEQUENCE [LARGE SCALE GENOMIC DNA]</scope>
    <source>
        <strain evidence="1 2">13146</strain>
    </source>
</reference>
<protein>
    <submittedName>
        <fullName evidence="1">Uncharacterized protein</fullName>
    </submittedName>
</protein>
<gene>
    <name evidence="1" type="ORF">CEE60_06875</name>
</gene>
<proteinExistence type="predicted"/>
<dbReference type="Proteomes" id="UP000198157">
    <property type="component" value="Unassembled WGS sequence"/>
</dbReference>
<name>A0A246HQC4_STEMA</name>
<dbReference type="OrthoDB" id="5954718at2"/>
<evidence type="ECO:0000313" key="1">
    <source>
        <dbReference type="EMBL" id="OWQ54995.1"/>
    </source>
</evidence>